<proteinExistence type="inferred from homology"/>
<evidence type="ECO:0000313" key="3">
    <source>
        <dbReference type="EMBL" id="OWZ10696.1"/>
    </source>
</evidence>
<dbReference type="Pfam" id="PF05970">
    <property type="entry name" value="PIF1"/>
    <property type="match status" value="1"/>
</dbReference>
<comment type="catalytic activity">
    <reaction evidence="1">
        <text>ATP + H2O = ADP + phosphate + H(+)</text>
        <dbReference type="Rhea" id="RHEA:13065"/>
        <dbReference type="ChEBI" id="CHEBI:15377"/>
        <dbReference type="ChEBI" id="CHEBI:15378"/>
        <dbReference type="ChEBI" id="CHEBI:30616"/>
        <dbReference type="ChEBI" id="CHEBI:43474"/>
        <dbReference type="ChEBI" id="CHEBI:456216"/>
        <dbReference type="EC" id="5.6.2.3"/>
    </reaction>
</comment>
<reference evidence="4" key="1">
    <citation type="submission" date="2017-03" db="EMBL/GenBank/DDBJ databases">
        <title>Phytopthora megakarya and P. palmivora, two closely related causual agents of cacao black pod achieved similar genome size and gene model numbers by different mechanisms.</title>
        <authorList>
            <person name="Ali S."/>
            <person name="Shao J."/>
            <person name="Larry D.J."/>
            <person name="Kronmiller B."/>
            <person name="Shen D."/>
            <person name="Strem M.D."/>
            <person name="Melnick R.L."/>
            <person name="Guiltinan M.J."/>
            <person name="Tyler B.M."/>
            <person name="Meinhardt L.W."/>
            <person name="Bailey B.A."/>
        </authorList>
    </citation>
    <scope>NUCLEOTIDE SEQUENCE [LARGE SCALE GENOMIC DNA]</scope>
    <source>
        <strain evidence="4">zdho120</strain>
    </source>
</reference>
<sequence>MGLDELERTIQDNTKRSAQLPNQLCVPRTAIGILDVPTRVLLLHEASGLSEEYTINQEQASNTPNTATLGETPSLTLVSREFKLNAKQHKAFTKVGTSLLKSLLIGHNPENQTLTFLGGLPGAGKSRVIGALQVLARQWGHSEAVVTAAYQGVAAQAANGQTIHKLFGWYVNSKREWKPTQQQKSRFAQVKLLILDEVSTCDVKIVGMIDASLRKLLGKPSTVFGGIHVLFVCDWLQQLPTCGGQPAFILASDVLGAKRP</sequence>
<dbReference type="InterPro" id="IPR027417">
    <property type="entry name" value="P-loop_NTPase"/>
</dbReference>
<keyword evidence="1" id="KW-0378">Hydrolase</keyword>
<keyword evidence="1" id="KW-0233">DNA recombination</keyword>
<dbReference type="InterPro" id="IPR010285">
    <property type="entry name" value="DNA_helicase_pif1-like_DEAD"/>
</dbReference>
<keyword evidence="4" id="KW-1185">Reference proteome</keyword>
<dbReference type="GO" id="GO:0000723">
    <property type="term" value="P:telomere maintenance"/>
    <property type="evidence" value="ECO:0007669"/>
    <property type="project" value="InterPro"/>
</dbReference>
<dbReference type="GO" id="GO:0016887">
    <property type="term" value="F:ATP hydrolysis activity"/>
    <property type="evidence" value="ECO:0007669"/>
    <property type="project" value="RHEA"/>
</dbReference>
<keyword evidence="1" id="KW-0067">ATP-binding</keyword>
<keyword evidence="1" id="KW-0347">Helicase</keyword>
<evidence type="ECO:0000256" key="1">
    <source>
        <dbReference type="RuleBase" id="RU363044"/>
    </source>
</evidence>
<dbReference type="EMBL" id="NBNE01002368">
    <property type="protein sequence ID" value="OWZ10696.1"/>
    <property type="molecule type" value="Genomic_DNA"/>
</dbReference>
<dbReference type="GO" id="GO:0043139">
    <property type="term" value="F:5'-3' DNA helicase activity"/>
    <property type="evidence" value="ECO:0007669"/>
    <property type="project" value="UniProtKB-EC"/>
</dbReference>
<dbReference type="GO" id="GO:0006310">
    <property type="term" value="P:DNA recombination"/>
    <property type="evidence" value="ECO:0007669"/>
    <property type="project" value="UniProtKB-KW"/>
</dbReference>
<keyword evidence="1" id="KW-0234">DNA repair</keyword>
<keyword evidence="1" id="KW-0547">Nucleotide-binding</keyword>
<evidence type="ECO:0000313" key="4">
    <source>
        <dbReference type="Proteomes" id="UP000198211"/>
    </source>
</evidence>
<dbReference type="Proteomes" id="UP000198211">
    <property type="component" value="Unassembled WGS sequence"/>
</dbReference>
<dbReference type="OrthoDB" id="432234at2759"/>
<name>A0A225VZ31_9STRA</name>
<protein>
    <recommendedName>
        <fullName evidence="1">ATP-dependent DNA helicase</fullName>
        <ecNumber evidence="1">5.6.2.3</ecNumber>
    </recommendedName>
</protein>
<evidence type="ECO:0000259" key="2">
    <source>
        <dbReference type="Pfam" id="PF05970"/>
    </source>
</evidence>
<dbReference type="PANTHER" id="PTHR47642">
    <property type="entry name" value="ATP-DEPENDENT DNA HELICASE"/>
    <property type="match status" value="1"/>
</dbReference>
<dbReference type="STRING" id="4795.A0A225VZ31"/>
<dbReference type="GO" id="GO:0005524">
    <property type="term" value="F:ATP binding"/>
    <property type="evidence" value="ECO:0007669"/>
    <property type="project" value="UniProtKB-KW"/>
</dbReference>
<dbReference type="SUPFAM" id="SSF52540">
    <property type="entry name" value="P-loop containing nucleoside triphosphate hydrolases"/>
    <property type="match status" value="1"/>
</dbReference>
<comment type="cofactor">
    <cofactor evidence="1">
        <name>Mg(2+)</name>
        <dbReference type="ChEBI" id="CHEBI:18420"/>
    </cofactor>
</comment>
<keyword evidence="1" id="KW-0227">DNA damage</keyword>
<comment type="similarity">
    <text evidence="1">Belongs to the helicase family.</text>
</comment>
<dbReference type="GO" id="GO:0006281">
    <property type="term" value="P:DNA repair"/>
    <property type="evidence" value="ECO:0007669"/>
    <property type="project" value="UniProtKB-KW"/>
</dbReference>
<accession>A0A225VZ31</accession>
<dbReference type="EC" id="5.6.2.3" evidence="1"/>
<dbReference type="InterPro" id="IPR051055">
    <property type="entry name" value="PIF1_helicase"/>
</dbReference>
<dbReference type="Gene3D" id="3.40.50.300">
    <property type="entry name" value="P-loop containing nucleotide triphosphate hydrolases"/>
    <property type="match status" value="1"/>
</dbReference>
<feature type="domain" description="DNA helicase Pif1-like DEAD-box helicase" evidence="2">
    <location>
        <begin position="84"/>
        <end position="242"/>
    </location>
</feature>
<organism evidence="3 4">
    <name type="scientific">Phytophthora megakarya</name>
    <dbReference type="NCBI Taxonomy" id="4795"/>
    <lineage>
        <taxon>Eukaryota</taxon>
        <taxon>Sar</taxon>
        <taxon>Stramenopiles</taxon>
        <taxon>Oomycota</taxon>
        <taxon>Peronosporomycetes</taxon>
        <taxon>Peronosporales</taxon>
        <taxon>Peronosporaceae</taxon>
        <taxon>Phytophthora</taxon>
    </lineage>
</organism>
<gene>
    <name evidence="3" type="ORF">PHMEG_00016418</name>
</gene>
<comment type="caution">
    <text evidence="3">The sequence shown here is derived from an EMBL/GenBank/DDBJ whole genome shotgun (WGS) entry which is preliminary data.</text>
</comment>
<dbReference type="AlphaFoldDB" id="A0A225VZ31"/>